<comment type="subcellular location">
    <subcellularLocation>
        <location evidence="1">Cell membrane</location>
        <topology evidence="1">Single-pass membrane protein</topology>
    </subcellularLocation>
</comment>
<evidence type="ECO:0000256" key="5">
    <source>
        <dbReference type="ARBA" id="ARBA00022989"/>
    </source>
</evidence>
<keyword evidence="3" id="KW-1003">Cell membrane</keyword>
<evidence type="ECO:0000256" key="2">
    <source>
        <dbReference type="ARBA" id="ARBA00022473"/>
    </source>
</evidence>
<comment type="caution">
    <text evidence="8">The sequence shown here is derived from an EMBL/GenBank/DDBJ whole genome shotgun (WGS) entry which is preliminary data.</text>
</comment>
<dbReference type="EMBL" id="JAYMYS010000006">
    <property type="protein sequence ID" value="KAK7387756.1"/>
    <property type="molecule type" value="Genomic_DNA"/>
</dbReference>
<sequence>MDNCFSSAPSSSSTQARGCTCACDEPSSLKKRFLKRAKEHRSRLYILKRCIIMLLCWHKTSAKNKKAVFYDPKALCYLIEPCQYHMSFISAYLSHMFPLWQSAAPESTSYADATVYCPDPDVSHDH</sequence>
<dbReference type="Pfam" id="PF08137">
    <property type="entry name" value="DVL"/>
    <property type="match status" value="1"/>
</dbReference>
<dbReference type="Proteomes" id="UP001386955">
    <property type="component" value="Unassembled WGS sequence"/>
</dbReference>
<dbReference type="AlphaFoldDB" id="A0AAN9S2J5"/>
<organism evidence="8 9">
    <name type="scientific">Psophocarpus tetragonolobus</name>
    <name type="common">Winged bean</name>
    <name type="synonym">Dolichos tetragonolobus</name>
    <dbReference type="NCBI Taxonomy" id="3891"/>
    <lineage>
        <taxon>Eukaryota</taxon>
        <taxon>Viridiplantae</taxon>
        <taxon>Streptophyta</taxon>
        <taxon>Embryophyta</taxon>
        <taxon>Tracheophyta</taxon>
        <taxon>Spermatophyta</taxon>
        <taxon>Magnoliopsida</taxon>
        <taxon>eudicotyledons</taxon>
        <taxon>Gunneridae</taxon>
        <taxon>Pentapetalae</taxon>
        <taxon>rosids</taxon>
        <taxon>fabids</taxon>
        <taxon>Fabales</taxon>
        <taxon>Fabaceae</taxon>
        <taxon>Papilionoideae</taxon>
        <taxon>50 kb inversion clade</taxon>
        <taxon>NPAAA clade</taxon>
        <taxon>indigoferoid/millettioid clade</taxon>
        <taxon>Phaseoleae</taxon>
        <taxon>Psophocarpus</taxon>
    </lineage>
</organism>
<name>A0AAN9S2J5_PSOTE</name>
<keyword evidence="4" id="KW-0812">Transmembrane</keyword>
<evidence type="ECO:0000256" key="4">
    <source>
        <dbReference type="ARBA" id="ARBA00022692"/>
    </source>
</evidence>
<evidence type="ECO:0000313" key="8">
    <source>
        <dbReference type="EMBL" id="KAK7387756.1"/>
    </source>
</evidence>
<keyword evidence="9" id="KW-1185">Reference proteome</keyword>
<keyword evidence="6" id="KW-0472">Membrane</keyword>
<evidence type="ECO:0000313" key="9">
    <source>
        <dbReference type="Proteomes" id="UP001386955"/>
    </source>
</evidence>
<comment type="similarity">
    <text evidence="7">Belongs to the DVL/RTFL small polypeptides family.</text>
</comment>
<accession>A0AAN9S2J5</accession>
<proteinExistence type="inferred from homology"/>
<dbReference type="InterPro" id="IPR051525">
    <property type="entry name" value="DVL_RTFL_regulatory"/>
</dbReference>
<evidence type="ECO:0000256" key="6">
    <source>
        <dbReference type="ARBA" id="ARBA00023136"/>
    </source>
</evidence>
<gene>
    <name evidence="8" type="ORF">VNO78_22548</name>
</gene>
<dbReference type="GO" id="GO:0005886">
    <property type="term" value="C:plasma membrane"/>
    <property type="evidence" value="ECO:0007669"/>
    <property type="project" value="UniProtKB-SubCell"/>
</dbReference>
<evidence type="ECO:0000256" key="7">
    <source>
        <dbReference type="ARBA" id="ARBA00024340"/>
    </source>
</evidence>
<evidence type="ECO:0000256" key="1">
    <source>
        <dbReference type="ARBA" id="ARBA00004162"/>
    </source>
</evidence>
<dbReference type="GO" id="GO:0008285">
    <property type="term" value="P:negative regulation of cell population proliferation"/>
    <property type="evidence" value="ECO:0007669"/>
    <property type="project" value="InterPro"/>
</dbReference>
<reference evidence="8 9" key="1">
    <citation type="submission" date="2024-01" db="EMBL/GenBank/DDBJ databases">
        <title>The genomes of 5 underutilized Papilionoideae crops provide insights into root nodulation and disease resistanc.</title>
        <authorList>
            <person name="Jiang F."/>
        </authorList>
    </citation>
    <scope>NUCLEOTIDE SEQUENCE [LARGE SCALE GENOMIC DNA]</scope>
    <source>
        <strain evidence="8">DUOXIRENSHENG_FW03</strain>
        <tissue evidence="8">Leaves</tissue>
    </source>
</reference>
<keyword evidence="5" id="KW-1133">Transmembrane helix</keyword>
<dbReference type="PANTHER" id="PTHR33102">
    <property type="entry name" value="DVL19-RELATED-RELATED"/>
    <property type="match status" value="1"/>
</dbReference>
<keyword evidence="2" id="KW-0217">Developmental protein</keyword>
<dbReference type="GO" id="GO:0048367">
    <property type="term" value="P:shoot system development"/>
    <property type="evidence" value="ECO:0007669"/>
    <property type="project" value="UniProtKB-ARBA"/>
</dbReference>
<evidence type="ECO:0000256" key="3">
    <source>
        <dbReference type="ARBA" id="ARBA00022475"/>
    </source>
</evidence>
<dbReference type="InterPro" id="IPR012552">
    <property type="entry name" value="DVL"/>
</dbReference>
<protein>
    <submittedName>
        <fullName evidence="8">Uncharacterized protein</fullName>
    </submittedName>
</protein>